<keyword evidence="3" id="KW-1185">Reference proteome</keyword>
<accession>A0A4Z2HQL2</accession>
<name>A0A4Z2HQL2_9TELE</name>
<reference evidence="2 3" key="1">
    <citation type="submission" date="2019-03" db="EMBL/GenBank/DDBJ databases">
        <title>First draft genome of Liparis tanakae, snailfish: a comprehensive survey of snailfish specific genes.</title>
        <authorList>
            <person name="Kim W."/>
            <person name="Song I."/>
            <person name="Jeong J.-H."/>
            <person name="Kim D."/>
            <person name="Kim S."/>
            <person name="Ryu S."/>
            <person name="Song J.Y."/>
            <person name="Lee S.K."/>
        </authorList>
    </citation>
    <scope>NUCLEOTIDE SEQUENCE [LARGE SCALE GENOMIC DNA]</scope>
    <source>
        <tissue evidence="2">Muscle</tissue>
    </source>
</reference>
<protein>
    <submittedName>
        <fullName evidence="2">Uncharacterized protein</fullName>
    </submittedName>
</protein>
<feature type="compositionally biased region" description="Basic and acidic residues" evidence="1">
    <location>
        <begin position="45"/>
        <end position="57"/>
    </location>
</feature>
<dbReference type="AlphaFoldDB" id="A0A4Z2HQL2"/>
<dbReference type="EMBL" id="SRLO01000194">
    <property type="protein sequence ID" value="TNN68129.1"/>
    <property type="molecule type" value="Genomic_DNA"/>
</dbReference>
<organism evidence="2 3">
    <name type="scientific">Liparis tanakae</name>
    <name type="common">Tanaka's snailfish</name>
    <dbReference type="NCBI Taxonomy" id="230148"/>
    <lineage>
        <taxon>Eukaryota</taxon>
        <taxon>Metazoa</taxon>
        <taxon>Chordata</taxon>
        <taxon>Craniata</taxon>
        <taxon>Vertebrata</taxon>
        <taxon>Euteleostomi</taxon>
        <taxon>Actinopterygii</taxon>
        <taxon>Neopterygii</taxon>
        <taxon>Teleostei</taxon>
        <taxon>Neoteleostei</taxon>
        <taxon>Acanthomorphata</taxon>
        <taxon>Eupercaria</taxon>
        <taxon>Perciformes</taxon>
        <taxon>Cottioidei</taxon>
        <taxon>Cottales</taxon>
        <taxon>Liparidae</taxon>
        <taxon>Liparis</taxon>
    </lineage>
</organism>
<proteinExistence type="predicted"/>
<evidence type="ECO:0000256" key="1">
    <source>
        <dbReference type="SAM" id="MobiDB-lite"/>
    </source>
</evidence>
<dbReference type="Proteomes" id="UP000314294">
    <property type="component" value="Unassembled WGS sequence"/>
</dbReference>
<comment type="caution">
    <text evidence="2">The sequence shown here is derived from an EMBL/GenBank/DDBJ whole genome shotgun (WGS) entry which is preliminary data.</text>
</comment>
<evidence type="ECO:0000313" key="2">
    <source>
        <dbReference type="EMBL" id="TNN68129.1"/>
    </source>
</evidence>
<evidence type="ECO:0000313" key="3">
    <source>
        <dbReference type="Proteomes" id="UP000314294"/>
    </source>
</evidence>
<sequence>MIQDELRGDARGALRSASGIVPCYIFYKVLAARLLHRGANSSASREGRSGKGDQRNLEKKKKKTC</sequence>
<gene>
    <name evidence="2" type="ORF">EYF80_021612</name>
</gene>
<feature type="region of interest" description="Disordered" evidence="1">
    <location>
        <begin position="38"/>
        <end position="65"/>
    </location>
</feature>